<sequence length="408" mass="43228">MARIVVLGAGFAGLWAAIGAARKRDEIGASGQDIEIRLIDRNPYHNIRVRNYEVDLGEVALPLPQLLDPIGVSHGLGEVEAIDPAHREISLVTSGGEETLHYDRLVLALGSEVMRPDIPGLAEHAFDVDTYAAALRLEDHLVSLGRSAPSPGRATVVVVGAGFTGIEVAAEMPARLTRAGISGSRRIILVDPNPAVGATIGAQARPVIETALASLDVEMRLGVRVVSVEAGGMHLSSGEFIAAQTVIWCAGMRASPLTASLPDARDRFGRILVDPFMRVADVGGVFAAGDVASSVIDGLHPTVMSCQFARPMGRFAGHNVVADLAGLPMLPLRIDWYVTVLDLGAWGALYTEGWDREVRATGAAAKVTKETINRRRIYPPLTGSKDELFAAAAPTVQAPPPTYGAPRR</sequence>
<accession>A0A4V1L478</accession>
<name>A0A4V1L478_9BRAD</name>
<dbReference type="EMBL" id="LBJM01000036">
    <property type="protein sequence ID" value="RXH40524.1"/>
    <property type="molecule type" value="Genomic_DNA"/>
</dbReference>
<dbReference type="PANTHER" id="PTHR42913:SF3">
    <property type="entry name" value="64 KDA MITOCHONDRIAL NADH DEHYDROGENASE (EUROFUNG)"/>
    <property type="match status" value="1"/>
</dbReference>
<comment type="caution">
    <text evidence="7">The sequence shown here is derived from an EMBL/GenBank/DDBJ whole genome shotgun (WGS) entry which is preliminary data.</text>
</comment>
<gene>
    <name evidence="7" type="ORF">XH94_12075</name>
</gene>
<dbReference type="GO" id="GO:0019646">
    <property type="term" value="P:aerobic electron transport chain"/>
    <property type="evidence" value="ECO:0007669"/>
    <property type="project" value="TreeGrafter"/>
</dbReference>
<dbReference type="InterPro" id="IPR036188">
    <property type="entry name" value="FAD/NAD-bd_sf"/>
</dbReference>
<dbReference type="Proteomes" id="UP000290565">
    <property type="component" value="Unassembled WGS sequence"/>
</dbReference>
<dbReference type="PRINTS" id="PR00368">
    <property type="entry name" value="FADPNR"/>
</dbReference>
<evidence type="ECO:0000259" key="6">
    <source>
        <dbReference type="Pfam" id="PF07992"/>
    </source>
</evidence>
<evidence type="ECO:0000256" key="5">
    <source>
        <dbReference type="ARBA" id="ARBA00023002"/>
    </source>
</evidence>
<evidence type="ECO:0000256" key="4">
    <source>
        <dbReference type="ARBA" id="ARBA00022827"/>
    </source>
</evidence>
<dbReference type="RefSeq" id="WP_128935897.1">
    <property type="nucleotide sequence ID" value="NZ_CP022221.1"/>
</dbReference>
<dbReference type="Pfam" id="PF07992">
    <property type="entry name" value="Pyr_redox_2"/>
    <property type="match status" value="1"/>
</dbReference>
<dbReference type="AlphaFoldDB" id="A0A4V1L478"/>
<keyword evidence="4" id="KW-0274">FAD</keyword>
<dbReference type="InterPro" id="IPR023753">
    <property type="entry name" value="FAD/NAD-binding_dom"/>
</dbReference>
<evidence type="ECO:0000256" key="3">
    <source>
        <dbReference type="ARBA" id="ARBA00022630"/>
    </source>
</evidence>
<dbReference type="PRINTS" id="PR00469">
    <property type="entry name" value="PNDRDTASEII"/>
</dbReference>
<comment type="cofactor">
    <cofactor evidence="1">
        <name>FAD</name>
        <dbReference type="ChEBI" id="CHEBI:57692"/>
    </cofactor>
</comment>
<reference evidence="7 8" key="1">
    <citation type="submission" date="2015-04" db="EMBL/GenBank/DDBJ databases">
        <title>Comparative genomics of rhizobia nodulating Arachis hypogaea in China.</title>
        <authorList>
            <person name="Li Y."/>
        </authorList>
    </citation>
    <scope>NUCLEOTIDE SEQUENCE [LARGE SCALE GENOMIC DNA]</scope>
    <source>
        <strain evidence="7 8">CCBAU 51787</strain>
    </source>
</reference>
<dbReference type="SUPFAM" id="SSF51905">
    <property type="entry name" value="FAD/NAD(P)-binding domain"/>
    <property type="match status" value="1"/>
</dbReference>
<evidence type="ECO:0000313" key="7">
    <source>
        <dbReference type="EMBL" id="RXH40524.1"/>
    </source>
</evidence>
<dbReference type="PANTHER" id="PTHR42913">
    <property type="entry name" value="APOPTOSIS-INDUCING FACTOR 1"/>
    <property type="match status" value="1"/>
</dbReference>
<keyword evidence="3" id="KW-0285">Flavoprotein</keyword>
<organism evidence="7 8">
    <name type="scientific">Bradyrhizobium zhanjiangense</name>
    <dbReference type="NCBI Taxonomy" id="1325107"/>
    <lineage>
        <taxon>Bacteria</taxon>
        <taxon>Pseudomonadati</taxon>
        <taxon>Pseudomonadota</taxon>
        <taxon>Alphaproteobacteria</taxon>
        <taxon>Hyphomicrobiales</taxon>
        <taxon>Nitrobacteraceae</taxon>
        <taxon>Bradyrhizobium</taxon>
    </lineage>
</organism>
<dbReference type="GO" id="GO:0003955">
    <property type="term" value="F:NAD(P)H dehydrogenase (quinone) activity"/>
    <property type="evidence" value="ECO:0007669"/>
    <property type="project" value="TreeGrafter"/>
</dbReference>
<dbReference type="Gene3D" id="3.50.50.100">
    <property type="match status" value="1"/>
</dbReference>
<evidence type="ECO:0000256" key="1">
    <source>
        <dbReference type="ARBA" id="ARBA00001974"/>
    </source>
</evidence>
<comment type="similarity">
    <text evidence="2">Belongs to the NADH dehydrogenase family.</text>
</comment>
<evidence type="ECO:0000313" key="8">
    <source>
        <dbReference type="Proteomes" id="UP000290565"/>
    </source>
</evidence>
<proteinExistence type="inferred from homology"/>
<evidence type="ECO:0000256" key="2">
    <source>
        <dbReference type="ARBA" id="ARBA00005272"/>
    </source>
</evidence>
<protein>
    <submittedName>
        <fullName evidence="7">NADH dehydrogenase</fullName>
    </submittedName>
</protein>
<dbReference type="InterPro" id="IPR051169">
    <property type="entry name" value="NADH-Q_oxidoreductase"/>
</dbReference>
<keyword evidence="5" id="KW-0560">Oxidoreductase</keyword>
<feature type="domain" description="FAD/NAD(P)-binding" evidence="6">
    <location>
        <begin position="3"/>
        <end position="311"/>
    </location>
</feature>